<reference evidence="3" key="1">
    <citation type="journal article" date="2019" name="Int. J. Syst. Evol. Microbiol.">
        <title>The Global Catalogue of Microorganisms (GCM) 10K type strain sequencing project: providing services to taxonomists for standard genome sequencing and annotation.</title>
        <authorList>
            <consortium name="The Broad Institute Genomics Platform"/>
            <consortium name="The Broad Institute Genome Sequencing Center for Infectious Disease"/>
            <person name="Wu L."/>
            <person name="Ma J."/>
        </authorList>
    </citation>
    <scope>NUCLEOTIDE SEQUENCE [LARGE SCALE GENOMIC DNA]</scope>
    <source>
        <strain evidence="3">KCTC 42087</strain>
    </source>
</reference>
<evidence type="ECO:0008006" key="4">
    <source>
        <dbReference type="Google" id="ProtNLM"/>
    </source>
</evidence>
<feature type="compositionally biased region" description="Acidic residues" evidence="1">
    <location>
        <begin position="57"/>
        <end position="79"/>
    </location>
</feature>
<evidence type="ECO:0000256" key="1">
    <source>
        <dbReference type="SAM" id="MobiDB-lite"/>
    </source>
</evidence>
<name>A0ABW1A2F7_9ACTN</name>
<organism evidence="2 3">
    <name type="scientific">Actinomadura rugatobispora</name>
    <dbReference type="NCBI Taxonomy" id="1994"/>
    <lineage>
        <taxon>Bacteria</taxon>
        <taxon>Bacillati</taxon>
        <taxon>Actinomycetota</taxon>
        <taxon>Actinomycetes</taxon>
        <taxon>Streptosporangiales</taxon>
        <taxon>Thermomonosporaceae</taxon>
        <taxon>Actinomadura</taxon>
    </lineage>
</organism>
<dbReference type="Proteomes" id="UP001596074">
    <property type="component" value="Unassembled WGS sequence"/>
</dbReference>
<comment type="caution">
    <text evidence="2">The sequence shown here is derived from an EMBL/GenBank/DDBJ whole genome shotgun (WGS) entry which is preliminary data.</text>
</comment>
<dbReference type="RefSeq" id="WP_378284031.1">
    <property type="nucleotide sequence ID" value="NZ_JBHSON010000031.1"/>
</dbReference>
<feature type="region of interest" description="Disordered" evidence="1">
    <location>
        <begin position="1"/>
        <end position="135"/>
    </location>
</feature>
<protein>
    <recommendedName>
        <fullName evidence="4">DUF5709 domain-containing protein</fullName>
    </recommendedName>
</protein>
<evidence type="ECO:0000313" key="2">
    <source>
        <dbReference type="EMBL" id="MFC5748374.1"/>
    </source>
</evidence>
<gene>
    <name evidence="2" type="ORF">ACFPZN_22365</name>
</gene>
<sequence length="170" mass="18631">MKRRGDRRPPCDPVEDDGVLDPAQTLEGEDPTADPLDRGITVPEHWSAAVRYGTTADELEQGETLDELLAEEEPPEDEADPHWYGPDDEPEPRAGRLAAEDGGDGELLARELDEESDGGPEEVAMSITSEDADRGAVLDEALDETLPEAVRAVLREMAAQEAREREENDE</sequence>
<accession>A0ABW1A2F7</accession>
<dbReference type="EMBL" id="JBHSON010000031">
    <property type="protein sequence ID" value="MFC5748374.1"/>
    <property type="molecule type" value="Genomic_DNA"/>
</dbReference>
<evidence type="ECO:0000313" key="3">
    <source>
        <dbReference type="Proteomes" id="UP001596074"/>
    </source>
</evidence>
<proteinExistence type="predicted"/>
<keyword evidence="3" id="KW-1185">Reference proteome</keyword>